<dbReference type="InterPro" id="IPR029058">
    <property type="entry name" value="AB_hydrolase_fold"/>
</dbReference>
<protein>
    <recommendedName>
        <fullName evidence="1">AB hydrolase-1 domain-containing protein</fullName>
    </recommendedName>
</protein>
<keyword evidence="3" id="KW-1185">Reference proteome</keyword>
<sequence length="66" mass="7001">MRVPALVLQCRHDALAPEPVGRMVAATLPNATLRRLEATGHCPHVASPAEVAAAVREHLDDLRGTA</sequence>
<feature type="domain" description="AB hydrolase-1" evidence="1">
    <location>
        <begin position="2"/>
        <end position="54"/>
    </location>
</feature>
<dbReference type="EMBL" id="BSUZ01000001">
    <property type="protein sequence ID" value="GMA85234.1"/>
    <property type="molecule type" value="Genomic_DNA"/>
</dbReference>
<evidence type="ECO:0000313" key="3">
    <source>
        <dbReference type="Proteomes" id="UP001157017"/>
    </source>
</evidence>
<reference evidence="3" key="1">
    <citation type="journal article" date="2019" name="Int. J. Syst. Evol. Microbiol.">
        <title>The Global Catalogue of Microorganisms (GCM) 10K type strain sequencing project: providing services to taxonomists for standard genome sequencing and annotation.</title>
        <authorList>
            <consortium name="The Broad Institute Genomics Platform"/>
            <consortium name="The Broad Institute Genome Sequencing Center for Infectious Disease"/>
            <person name="Wu L."/>
            <person name="Ma J."/>
        </authorList>
    </citation>
    <scope>NUCLEOTIDE SEQUENCE [LARGE SCALE GENOMIC DNA]</scope>
    <source>
        <strain evidence="3">NBRC 108730</strain>
    </source>
</reference>
<evidence type="ECO:0000259" key="1">
    <source>
        <dbReference type="Pfam" id="PF12697"/>
    </source>
</evidence>
<dbReference type="Gene3D" id="3.40.50.1820">
    <property type="entry name" value="alpha/beta hydrolase"/>
    <property type="match status" value="1"/>
</dbReference>
<dbReference type="Proteomes" id="UP001157017">
    <property type="component" value="Unassembled WGS sequence"/>
</dbReference>
<proteinExistence type="predicted"/>
<dbReference type="Pfam" id="PF12697">
    <property type="entry name" value="Abhydrolase_6"/>
    <property type="match status" value="1"/>
</dbReference>
<gene>
    <name evidence="2" type="ORF">GCM10025868_04840</name>
</gene>
<dbReference type="InterPro" id="IPR000073">
    <property type="entry name" value="AB_hydrolase_1"/>
</dbReference>
<comment type="caution">
    <text evidence="2">The sequence shown here is derived from an EMBL/GenBank/DDBJ whole genome shotgun (WGS) entry which is preliminary data.</text>
</comment>
<dbReference type="SUPFAM" id="SSF53474">
    <property type="entry name" value="alpha/beta-Hydrolases"/>
    <property type="match status" value="1"/>
</dbReference>
<evidence type="ECO:0000313" key="2">
    <source>
        <dbReference type="EMBL" id="GMA85234.1"/>
    </source>
</evidence>
<name>A0ABQ6JDI9_9ACTN</name>
<organism evidence="2 3">
    <name type="scientific">Angustibacter aerolatus</name>
    <dbReference type="NCBI Taxonomy" id="1162965"/>
    <lineage>
        <taxon>Bacteria</taxon>
        <taxon>Bacillati</taxon>
        <taxon>Actinomycetota</taxon>
        <taxon>Actinomycetes</taxon>
        <taxon>Kineosporiales</taxon>
        <taxon>Kineosporiaceae</taxon>
    </lineage>
</organism>
<accession>A0ABQ6JDI9</accession>